<evidence type="ECO:0000313" key="2">
    <source>
        <dbReference type="Proteomes" id="UP001612741"/>
    </source>
</evidence>
<proteinExistence type="predicted"/>
<dbReference type="EMBL" id="JBITGY010000006">
    <property type="protein sequence ID" value="MFI6500466.1"/>
    <property type="molecule type" value="Genomic_DNA"/>
</dbReference>
<protein>
    <submittedName>
        <fullName evidence="1">Uncharacterized protein</fullName>
    </submittedName>
</protein>
<organism evidence="1 2">
    <name type="scientific">Nonomuraea typhae</name>
    <dbReference type="NCBI Taxonomy" id="2603600"/>
    <lineage>
        <taxon>Bacteria</taxon>
        <taxon>Bacillati</taxon>
        <taxon>Actinomycetota</taxon>
        <taxon>Actinomycetes</taxon>
        <taxon>Streptosporangiales</taxon>
        <taxon>Streptosporangiaceae</taxon>
        <taxon>Nonomuraea</taxon>
    </lineage>
</organism>
<comment type="caution">
    <text evidence="1">The sequence shown here is derived from an EMBL/GenBank/DDBJ whole genome shotgun (WGS) entry which is preliminary data.</text>
</comment>
<gene>
    <name evidence="1" type="ORF">ACIBG2_24020</name>
</gene>
<sequence>MFAMIFIVVLMVVTVASFELCMQCSRKKEESVGPQPEIAGD</sequence>
<reference evidence="1 2" key="1">
    <citation type="submission" date="2024-10" db="EMBL/GenBank/DDBJ databases">
        <title>The Natural Products Discovery Center: Release of the First 8490 Sequenced Strains for Exploring Actinobacteria Biosynthetic Diversity.</title>
        <authorList>
            <person name="Kalkreuter E."/>
            <person name="Kautsar S.A."/>
            <person name="Yang D."/>
            <person name="Bader C.D."/>
            <person name="Teijaro C.N."/>
            <person name="Fluegel L."/>
            <person name="Davis C.M."/>
            <person name="Simpson J.R."/>
            <person name="Lauterbach L."/>
            <person name="Steele A.D."/>
            <person name="Gui C."/>
            <person name="Meng S."/>
            <person name="Li G."/>
            <person name="Viehrig K."/>
            <person name="Ye F."/>
            <person name="Su P."/>
            <person name="Kiefer A.F."/>
            <person name="Nichols A."/>
            <person name="Cepeda A.J."/>
            <person name="Yan W."/>
            <person name="Fan B."/>
            <person name="Jiang Y."/>
            <person name="Adhikari A."/>
            <person name="Zheng C.-J."/>
            <person name="Schuster L."/>
            <person name="Cowan T.M."/>
            <person name="Smanski M.J."/>
            <person name="Chevrette M.G."/>
            <person name="De Carvalho L.P.S."/>
            <person name="Shen B."/>
        </authorList>
    </citation>
    <scope>NUCLEOTIDE SEQUENCE [LARGE SCALE GENOMIC DNA]</scope>
    <source>
        <strain evidence="1 2">NPDC050545</strain>
    </source>
</reference>
<name>A0ABW7YX24_9ACTN</name>
<evidence type="ECO:0000313" key="1">
    <source>
        <dbReference type="EMBL" id="MFI6500466.1"/>
    </source>
</evidence>
<keyword evidence="2" id="KW-1185">Reference proteome</keyword>
<dbReference type="Proteomes" id="UP001612741">
    <property type="component" value="Unassembled WGS sequence"/>
</dbReference>
<accession>A0ABW7YX24</accession>
<dbReference type="RefSeq" id="WP_397084385.1">
    <property type="nucleotide sequence ID" value="NZ_JBITGY010000006.1"/>
</dbReference>